<keyword evidence="1" id="KW-0732">Signal</keyword>
<dbReference type="SUPFAM" id="SSF47090">
    <property type="entry name" value="PGBD-like"/>
    <property type="match status" value="1"/>
</dbReference>
<dbReference type="Gene3D" id="1.10.101.10">
    <property type="entry name" value="PGBD-like superfamily/PGBD"/>
    <property type="match status" value="1"/>
</dbReference>
<sequence>MPMFPVIKRAAVVTATAALAVTALAGTASARPGAGEIAYGDRGTGVKCVQLALNASLHSGLQTDGIWGARTETALRAFQKANGLDQDGIVGVQTGSQLLEVIVHHEHAWGVTCWENMPTW</sequence>
<keyword evidence="4" id="KW-1185">Reference proteome</keyword>
<dbReference type="EMBL" id="JBHSOF010000025">
    <property type="protein sequence ID" value="MFC5665209.1"/>
    <property type="molecule type" value="Genomic_DNA"/>
</dbReference>
<gene>
    <name evidence="3" type="ORF">ACFP3U_19755</name>
</gene>
<comment type="caution">
    <text evidence="3">The sequence shown here is derived from an EMBL/GenBank/DDBJ whole genome shotgun (WGS) entry which is preliminary data.</text>
</comment>
<evidence type="ECO:0000256" key="1">
    <source>
        <dbReference type="SAM" id="SignalP"/>
    </source>
</evidence>
<protein>
    <submittedName>
        <fullName evidence="3">Peptidoglycan-binding protein</fullName>
    </submittedName>
</protein>
<dbReference type="InterPro" id="IPR036365">
    <property type="entry name" value="PGBD-like_sf"/>
</dbReference>
<feature type="chain" id="PRO_5046714089" evidence="1">
    <location>
        <begin position="26"/>
        <end position="120"/>
    </location>
</feature>
<organism evidence="3 4">
    <name type="scientific">Kitasatospora misakiensis</name>
    <dbReference type="NCBI Taxonomy" id="67330"/>
    <lineage>
        <taxon>Bacteria</taxon>
        <taxon>Bacillati</taxon>
        <taxon>Actinomycetota</taxon>
        <taxon>Actinomycetes</taxon>
        <taxon>Kitasatosporales</taxon>
        <taxon>Streptomycetaceae</taxon>
        <taxon>Kitasatospora</taxon>
    </lineage>
</organism>
<name>A0ABW0X874_9ACTN</name>
<proteinExistence type="predicted"/>
<feature type="signal peptide" evidence="1">
    <location>
        <begin position="1"/>
        <end position="25"/>
    </location>
</feature>
<accession>A0ABW0X874</accession>
<evidence type="ECO:0000259" key="2">
    <source>
        <dbReference type="Pfam" id="PF01471"/>
    </source>
</evidence>
<dbReference type="Proteomes" id="UP001595975">
    <property type="component" value="Unassembled WGS sequence"/>
</dbReference>
<evidence type="ECO:0000313" key="4">
    <source>
        <dbReference type="Proteomes" id="UP001595975"/>
    </source>
</evidence>
<reference evidence="4" key="1">
    <citation type="journal article" date="2019" name="Int. J. Syst. Evol. Microbiol.">
        <title>The Global Catalogue of Microorganisms (GCM) 10K type strain sequencing project: providing services to taxonomists for standard genome sequencing and annotation.</title>
        <authorList>
            <consortium name="The Broad Institute Genomics Platform"/>
            <consortium name="The Broad Institute Genome Sequencing Center for Infectious Disease"/>
            <person name="Wu L."/>
            <person name="Ma J."/>
        </authorList>
    </citation>
    <scope>NUCLEOTIDE SEQUENCE [LARGE SCALE GENOMIC DNA]</scope>
    <source>
        <strain evidence="4">CGMCC 4.1437</strain>
    </source>
</reference>
<dbReference type="Pfam" id="PF01471">
    <property type="entry name" value="PG_binding_1"/>
    <property type="match status" value="1"/>
</dbReference>
<dbReference type="RefSeq" id="WP_380226898.1">
    <property type="nucleotide sequence ID" value="NZ_JBHSOF010000025.1"/>
</dbReference>
<evidence type="ECO:0000313" key="3">
    <source>
        <dbReference type="EMBL" id="MFC5665209.1"/>
    </source>
</evidence>
<feature type="domain" description="Peptidoglycan binding-like" evidence="2">
    <location>
        <begin position="42"/>
        <end position="95"/>
    </location>
</feature>
<dbReference type="InterPro" id="IPR002477">
    <property type="entry name" value="Peptidoglycan-bd-like"/>
</dbReference>
<dbReference type="InterPro" id="IPR036366">
    <property type="entry name" value="PGBDSf"/>
</dbReference>